<dbReference type="Proteomes" id="UP000483286">
    <property type="component" value="Unassembled WGS sequence"/>
</dbReference>
<dbReference type="InterPro" id="IPR029787">
    <property type="entry name" value="Nucleotide_cyclase"/>
</dbReference>
<evidence type="ECO:0000313" key="2">
    <source>
        <dbReference type="EMBL" id="MVN85651.1"/>
    </source>
</evidence>
<dbReference type="InterPro" id="IPR003018">
    <property type="entry name" value="GAF"/>
</dbReference>
<keyword evidence="3" id="KW-1185">Reference proteome</keyword>
<accession>A0A7C9I1D6</accession>
<dbReference type="PANTHER" id="PTHR43102:SF2">
    <property type="entry name" value="GAF DOMAIN-CONTAINING PROTEIN"/>
    <property type="match status" value="1"/>
</dbReference>
<name>A0A7C9I1D6_9DEIO</name>
<dbReference type="Gene3D" id="3.30.70.270">
    <property type="match status" value="1"/>
</dbReference>
<dbReference type="SMART" id="SM00065">
    <property type="entry name" value="GAF"/>
    <property type="match status" value="1"/>
</dbReference>
<evidence type="ECO:0000313" key="3">
    <source>
        <dbReference type="Proteomes" id="UP000483286"/>
    </source>
</evidence>
<dbReference type="EMBL" id="WQLB01000002">
    <property type="protein sequence ID" value="MVN85651.1"/>
    <property type="molecule type" value="Genomic_DNA"/>
</dbReference>
<proteinExistence type="predicted"/>
<comment type="caution">
    <text evidence="2">The sequence shown here is derived from an EMBL/GenBank/DDBJ whole genome shotgun (WGS) entry which is preliminary data.</text>
</comment>
<dbReference type="PROSITE" id="PS50887">
    <property type="entry name" value="GGDEF"/>
    <property type="match status" value="1"/>
</dbReference>
<dbReference type="Pfam" id="PF01590">
    <property type="entry name" value="GAF"/>
    <property type="match status" value="1"/>
</dbReference>
<dbReference type="InterPro" id="IPR043128">
    <property type="entry name" value="Rev_trsase/Diguanyl_cyclase"/>
</dbReference>
<dbReference type="InterPro" id="IPR000160">
    <property type="entry name" value="GGDEF_dom"/>
</dbReference>
<dbReference type="AlphaFoldDB" id="A0A7C9I1D6"/>
<dbReference type="PANTHER" id="PTHR43102">
    <property type="entry name" value="SLR1143 PROTEIN"/>
    <property type="match status" value="1"/>
</dbReference>
<dbReference type="CDD" id="cd01949">
    <property type="entry name" value="GGDEF"/>
    <property type="match status" value="1"/>
</dbReference>
<feature type="domain" description="GGDEF" evidence="1">
    <location>
        <begin position="372"/>
        <end position="493"/>
    </location>
</feature>
<dbReference type="RefSeq" id="WP_157457647.1">
    <property type="nucleotide sequence ID" value="NZ_WQLB01000002.1"/>
</dbReference>
<dbReference type="SUPFAM" id="SSF55073">
    <property type="entry name" value="Nucleotide cyclase"/>
    <property type="match status" value="1"/>
</dbReference>
<sequence>MTGAPTLPDESARLMALAYYGILDTPREPQFDRIARLAASILKTPVAVINFVDQFRQWGKASVGVGDTTAPRADSFCAWTIQQDQPLVVPNAHLDPRFAQNPMVTGEPNVHMYAGAPLVMPSGHRIGTLCVTDTQPHPLTPQDLQALQDLADIVVTELELRAYQQRLTLSLDAQREHSAELQRSLAQSQALDGISQLLSLDLEPQDALLAAAALLGEAMHSDVTGLLVIHGDEGVLSVGHLHPRVQPEQRAALEGDELFRLLRPHLPGTERPTLLDDAQALGLPGPTDLQALAWASVGMDADQTLWLVAARLNGHPQGGWRAAERSLFEAAARSLRASLDHRQARAWARRDVLTGVLNRRALEQDLAQPSAVPFMLVMADVDGLKAVNDVGGHAQGDKLLRVFAATLAAEVGSAGQVYRYGGDEFVVLTAPTNEELLLDQVDTAVLAARQLAPQAGASVGVAHSQEGEPQTLLRLADERMYAVKRRRMALRQSGELTS</sequence>
<protein>
    <submittedName>
        <fullName evidence="2">Diguanylate cyclase</fullName>
    </submittedName>
</protein>
<dbReference type="Pfam" id="PF00990">
    <property type="entry name" value="GGDEF"/>
    <property type="match status" value="1"/>
</dbReference>
<organism evidence="2 3">
    <name type="scientific">Deinococcus arboris</name>
    <dbReference type="NCBI Taxonomy" id="2682977"/>
    <lineage>
        <taxon>Bacteria</taxon>
        <taxon>Thermotogati</taxon>
        <taxon>Deinococcota</taxon>
        <taxon>Deinococci</taxon>
        <taxon>Deinococcales</taxon>
        <taxon>Deinococcaceae</taxon>
        <taxon>Deinococcus</taxon>
    </lineage>
</organism>
<evidence type="ECO:0000259" key="1">
    <source>
        <dbReference type="PROSITE" id="PS50887"/>
    </source>
</evidence>
<gene>
    <name evidence="2" type="ORF">GO986_02615</name>
</gene>
<dbReference type="InterPro" id="IPR029016">
    <property type="entry name" value="GAF-like_dom_sf"/>
</dbReference>
<reference evidence="2 3" key="1">
    <citation type="submission" date="2019-12" db="EMBL/GenBank/DDBJ databases">
        <title>Deinococcus sp. HMF7620 Genome sequencing and assembly.</title>
        <authorList>
            <person name="Kang H."/>
            <person name="Kim H."/>
            <person name="Joh K."/>
        </authorList>
    </citation>
    <scope>NUCLEOTIDE SEQUENCE [LARGE SCALE GENOMIC DNA]</scope>
    <source>
        <strain evidence="2 3">HMF7620</strain>
    </source>
</reference>
<dbReference type="Gene3D" id="3.30.450.40">
    <property type="match status" value="1"/>
</dbReference>
<dbReference type="NCBIfam" id="TIGR00254">
    <property type="entry name" value="GGDEF"/>
    <property type="match status" value="1"/>
</dbReference>
<dbReference type="SUPFAM" id="SSF55781">
    <property type="entry name" value="GAF domain-like"/>
    <property type="match status" value="1"/>
</dbReference>
<dbReference type="SMART" id="SM00267">
    <property type="entry name" value="GGDEF"/>
    <property type="match status" value="1"/>
</dbReference>